<gene>
    <name evidence="1" type="ORF">E6H01_09380</name>
</gene>
<comment type="caution">
    <text evidence="1">The sequence shown here is derived from an EMBL/GenBank/DDBJ whole genome shotgun (WGS) entry which is preliminary data.</text>
</comment>
<protein>
    <submittedName>
        <fullName evidence="1">Extracellular solute-binding protein</fullName>
    </submittedName>
</protein>
<dbReference type="Gene3D" id="3.40.190.10">
    <property type="entry name" value="Periplasmic binding protein-like II"/>
    <property type="match status" value="2"/>
</dbReference>
<dbReference type="InterPro" id="IPR006059">
    <property type="entry name" value="SBP"/>
</dbReference>
<sequence length="414" mass="44723">MGRNRWWMVAPLLFLAVILVAPVGAVSPVGADKFNVRAQIDLSKLTRDNFAAMVTPAAKSQSGLVFYDFADTLCELLAKESADFTQQTGIAVKHVCVDGDTATQQLIAEAQAGKPASADLFFGPNNSMRALTKAGVIANLPLVDLLPNATDVEQAAARASRGFKHGGTVVPFHRNQTALAYNSALVTKPPQTFEELLAFAREHSGKVTVTDPTHGGSGSGFLESALLKFSPQCKDDYYNFDLTKEQAAAAAQRCMAPVLAYWRSLKPHVKFSNGNENSIKALANNVALVATVWEDDLYTLATKGLVPQSARPVLLQTGQVGDGDGLFIVASTQKLEAALLYANFLMSDKVQIDKLEQTGSRTARVNLQTKGKIPEKLAKFLVLDTMYHERTRPRINGQITDAAGDLFVKEIIAK</sequence>
<name>A0A537KXM5_9BACT</name>
<dbReference type="AlphaFoldDB" id="A0A537KXM5"/>
<dbReference type="EMBL" id="VBAL01000114">
    <property type="protein sequence ID" value="TMJ00500.1"/>
    <property type="molecule type" value="Genomic_DNA"/>
</dbReference>
<reference evidence="1 2" key="1">
    <citation type="journal article" date="2019" name="Nat. Microbiol.">
        <title>Mediterranean grassland soil C-N compound turnover is dependent on rainfall and depth, and is mediated by genomically divergent microorganisms.</title>
        <authorList>
            <person name="Diamond S."/>
            <person name="Andeer P.F."/>
            <person name="Li Z."/>
            <person name="Crits-Christoph A."/>
            <person name="Burstein D."/>
            <person name="Anantharaman K."/>
            <person name="Lane K.R."/>
            <person name="Thomas B.C."/>
            <person name="Pan C."/>
            <person name="Northen T.R."/>
            <person name="Banfield J.F."/>
        </authorList>
    </citation>
    <scope>NUCLEOTIDE SEQUENCE [LARGE SCALE GENOMIC DNA]</scope>
    <source>
        <strain evidence="1">NP_4</strain>
    </source>
</reference>
<dbReference type="PANTHER" id="PTHR42779">
    <property type="entry name" value="PROTEIN YNJB"/>
    <property type="match status" value="1"/>
</dbReference>
<accession>A0A537KXM5</accession>
<proteinExistence type="predicted"/>
<dbReference type="PANTHER" id="PTHR42779:SF1">
    <property type="entry name" value="PROTEIN YNJB"/>
    <property type="match status" value="1"/>
</dbReference>
<evidence type="ECO:0000313" key="2">
    <source>
        <dbReference type="Proteomes" id="UP000319353"/>
    </source>
</evidence>
<dbReference type="Pfam" id="PF13416">
    <property type="entry name" value="SBP_bac_8"/>
    <property type="match status" value="1"/>
</dbReference>
<evidence type="ECO:0000313" key="1">
    <source>
        <dbReference type="EMBL" id="TMJ00500.1"/>
    </source>
</evidence>
<dbReference type="Proteomes" id="UP000319353">
    <property type="component" value="Unassembled WGS sequence"/>
</dbReference>
<organism evidence="1 2">
    <name type="scientific">Candidatus Segetimicrobium genomatis</name>
    <dbReference type="NCBI Taxonomy" id="2569760"/>
    <lineage>
        <taxon>Bacteria</taxon>
        <taxon>Bacillati</taxon>
        <taxon>Candidatus Sysuimicrobiota</taxon>
        <taxon>Candidatus Sysuimicrobiia</taxon>
        <taxon>Candidatus Sysuimicrobiales</taxon>
        <taxon>Candidatus Segetimicrobiaceae</taxon>
        <taxon>Candidatus Segetimicrobium</taxon>
    </lineage>
</organism>
<dbReference type="SUPFAM" id="SSF53850">
    <property type="entry name" value="Periplasmic binding protein-like II"/>
    <property type="match status" value="1"/>
</dbReference>